<proteinExistence type="predicted"/>
<keyword evidence="1" id="KW-0134">Cell wall</keyword>
<name>A0A7X6MX57_9STRE</name>
<feature type="compositionally biased region" description="Low complexity" evidence="5">
    <location>
        <begin position="406"/>
        <end position="424"/>
    </location>
</feature>
<keyword evidence="4" id="KW-0572">Peptidoglycan-anchor</keyword>
<reference evidence="7 8" key="1">
    <citation type="submission" date="2020-04" db="EMBL/GenBank/DDBJ databases">
        <title>MicrobeNet Type strains.</title>
        <authorList>
            <person name="Nicholson A.C."/>
        </authorList>
    </citation>
    <scope>NUCLEOTIDE SEQUENCE [LARGE SCALE GENOMIC DNA]</scope>
    <source>
        <strain evidence="7 8">CCUG 69612</strain>
    </source>
</reference>
<dbReference type="Pfam" id="PF04650">
    <property type="entry name" value="YSIRK_signal"/>
    <property type="match status" value="1"/>
</dbReference>
<keyword evidence="3" id="KW-0732">Signal</keyword>
<evidence type="ECO:0000313" key="8">
    <source>
        <dbReference type="Proteomes" id="UP000522720"/>
    </source>
</evidence>
<feature type="region of interest" description="Disordered" evidence="5">
    <location>
        <begin position="203"/>
        <end position="452"/>
    </location>
</feature>
<evidence type="ECO:0000256" key="2">
    <source>
        <dbReference type="ARBA" id="ARBA00022525"/>
    </source>
</evidence>
<feature type="compositionally biased region" description="Polar residues" evidence="5">
    <location>
        <begin position="287"/>
        <end position="303"/>
    </location>
</feature>
<dbReference type="EMBL" id="JAAXPR010000002">
    <property type="protein sequence ID" value="NKZ19566.1"/>
    <property type="molecule type" value="Genomic_DNA"/>
</dbReference>
<evidence type="ECO:0000256" key="1">
    <source>
        <dbReference type="ARBA" id="ARBA00022512"/>
    </source>
</evidence>
<feature type="region of interest" description="Disordered" evidence="5">
    <location>
        <begin position="601"/>
        <end position="801"/>
    </location>
</feature>
<sequence>MTAKNRKERYSLRKLKGGVGSVLVGTLLLTGTSVVMAEELSGSEGQMDTGGNTLISGSDFSWNGDSFSFEGDSFILDGEKEDIVKGKEAYPMAQVASKALEGEPRNPETTSPAPPTLKLENDSVIVTPPEDEDVAAVELDGTFIFDEESQGDLFPKATKSSDEWKLSDMGWFNGIKLDPKTGQWTIPLESLVKETDLSATAVYNDGKQSEKVSIGIPSATPAPESTPSPTESPAEKTPSSPTEAPAEKAPTSPTESPAAKAPTSPTESPAAKAPTSPTEAPAAKAPTSPTESPAEKTPSSPTESPAAKAPTSPTESPADKAPTSPTESPAEKTPTSPTESPAAKAPTSPTESPAAKAPTSPTESPAEKTPTSPTESPAAKAPTSPTEAPADKAPTSPTEAPADKVPSAPAESPAAKAPTSPTEAPADKSPEAPAPLTRKPGGLGLGSSKQGLSEQEKQVMRLLEGAYTIFLYTDKERIEYPFHGTPEELEKKIKETITAYKSGHYPYVERFQNDKRVLLQFYKEKYLLRVISGDEGSRQHVETPFYDKEKLEDRIQELQNGADGYDVLKQEDEDKDKKSYNKRVTLTFTRKVEKKIEPELHEEKPFFPETEVPMKPEVPKQPEVPMKPEAPKQAEVPMKPEAPKQAEVPMKPEAPKQAEVPMKPESPKQAEVPMKPEAPKQAEVPMKPESPKQAEAPMKPEAPKQAEVPIKPESPKQPEVPMKPESPKQAEAPMKPEAPKQSEAPMKPEAPKQSEAPMKPEAPKQVEVPMKPEAPKQPEAPMKSAVTQATRMAQPQKAEQLPVTGDLPSALTWLGGSLFGLLGLVHKKRKN</sequence>
<accession>A0A7X6MX57</accession>
<protein>
    <submittedName>
        <fullName evidence="7">YSIRK-type signal peptide-containing protein</fullName>
    </submittedName>
</protein>
<feature type="compositionally biased region" description="Low complexity" evidence="5">
    <location>
        <begin position="217"/>
        <end position="243"/>
    </location>
</feature>
<comment type="caution">
    <text evidence="7">The sequence shown here is derived from an EMBL/GenBank/DDBJ whole genome shotgun (WGS) entry which is preliminary data.</text>
</comment>
<feature type="compositionally biased region" description="Basic and acidic residues" evidence="5">
    <location>
        <begin position="601"/>
        <end position="620"/>
    </location>
</feature>
<gene>
    <name evidence="7" type="ORF">HF992_01640</name>
</gene>
<dbReference type="PROSITE" id="PS50847">
    <property type="entry name" value="GRAM_POS_ANCHORING"/>
    <property type="match status" value="1"/>
</dbReference>
<dbReference type="NCBIfam" id="TIGR01168">
    <property type="entry name" value="YSIRK_signal"/>
    <property type="match status" value="1"/>
</dbReference>
<feature type="compositionally biased region" description="Polar residues" evidence="5">
    <location>
        <begin position="359"/>
        <end position="375"/>
    </location>
</feature>
<organism evidence="7 8">
    <name type="scientific">Streptococcus ovuberis</name>
    <dbReference type="NCBI Taxonomy" id="1936207"/>
    <lineage>
        <taxon>Bacteria</taxon>
        <taxon>Bacillati</taxon>
        <taxon>Bacillota</taxon>
        <taxon>Bacilli</taxon>
        <taxon>Lactobacillales</taxon>
        <taxon>Streptococcaceae</taxon>
        <taxon>Streptococcus</taxon>
    </lineage>
</organism>
<feature type="domain" description="Gram-positive cocci surface proteins LPxTG" evidence="6">
    <location>
        <begin position="801"/>
        <end position="831"/>
    </location>
</feature>
<evidence type="ECO:0000313" key="7">
    <source>
        <dbReference type="EMBL" id="NKZ19566.1"/>
    </source>
</evidence>
<evidence type="ECO:0000256" key="4">
    <source>
        <dbReference type="ARBA" id="ARBA00023088"/>
    </source>
</evidence>
<dbReference type="RefSeq" id="WP_168548321.1">
    <property type="nucleotide sequence ID" value="NZ_JAAXPR010000002.1"/>
</dbReference>
<dbReference type="InterPro" id="IPR005877">
    <property type="entry name" value="YSIRK_signal_dom"/>
</dbReference>
<evidence type="ECO:0000259" key="6">
    <source>
        <dbReference type="PROSITE" id="PS50847"/>
    </source>
</evidence>
<dbReference type="NCBIfam" id="TIGR01167">
    <property type="entry name" value="LPXTG_anchor"/>
    <property type="match status" value="1"/>
</dbReference>
<feature type="compositionally biased region" description="Polar residues" evidence="5">
    <location>
        <begin position="323"/>
        <end position="339"/>
    </location>
</feature>
<dbReference type="AlphaFoldDB" id="A0A7X6MX57"/>
<dbReference type="InterPro" id="IPR019931">
    <property type="entry name" value="LPXTG_anchor"/>
</dbReference>
<dbReference type="PRINTS" id="PR01217">
    <property type="entry name" value="PRICHEXTENSN"/>
</dbReference>
<dbReference type="Proteomes" id="UP000522720">
    <property type="component" value="Unassembled WGS sequence"/>
</dbReference>
<keyword evidence="8" id="KW-1185">Reference proteome</keyword>
<evidence type="ECO:0000256" key="5">
    <source>
        <dbReference type="SAM" id="MobiDB-lite"/>
    </source>
</evidence>
<feature type="region of interest" description="Disordered" evidence="5">
    <location>
        <begin position="97"/>
        <end position="119"/>
    </location>
</feature>
<evidence type="ECO:0000256" key="3">
    <source>
        <dbReference type="ARBA" id="ARBA00022729"/>
    </source>
</evidence>
<keyword evidence="2" id="KW-0964">Secreted</keyword>